<evidence type="ECO:0000313" key="19">
    <source>
        <dbReference type="Proteomes" id="UP000075424"/>
    </source>
</evidence>
<dbReference type="PROSITE" id="PS51217">
    <property type="entry name" value="UVRD_HELICASE_CTER"/>
    <property type="match status" value="1"/>
</dbReference>
<evidence type="ECO:0000256" key="7">
    <source>
        <dbReference type="ARBA" id="ARBA00022806"/>
    </source>
</evidence>
<keyword evidence="4 14" id="KW-0547">Nucleotide-binding</keyword>
<dbReference type="EC" id="3.1.-.-" evidence="14"/>
<dbReference type="EMBL" id="LUCS01000027">
    <property type="protein sequence ID" value="KAF6511062.1"/>
    <property type="molecule type" value="Genomic_DNA"/>
</dbReference>
<dbReference type="GO" id="GO:0008409">
    <property type="term" value="F:5'-3' exonuclease activity"/>
    <property type="evidence" value="ECO:0007669"/>
    <property type="project" value="UniProtKB-UniRule"/>
</dbReference>
<dbReference type="Gene3D" id="3.90.320.10">
    <property type="match status" value="1"/>
</dbReference>
<dbReference type="EMBL" id="LQYV01000056">
    <property type="protein sequence ID" value="KYD27206.1"/>
    <property type="molecule type" value="Genomic_DNA"/>
</dbReference>
<keyword evidence="21" id="KW-1185">Reference proteome</keyword>
<dbReference type="InterPro" id="IPR011604">
    <property type="entry name" value="PDDEXK-like_dom_sf"/>
</dbReference>
<comment type="caution">
    <text evidence="17">The sequence shown here is derived from an EMBL/GenBank/DDBJ whole genome shotgun (WGS) entry which is preliminary data.</text>
</comment>
<keyword evidence="1 14" id="KW-0004">4Fe-4S</keyword>
<keyword evidence="6 14" id="KW-0378">Hydrolase</keyword>
<reference evidence="16 21" key="2">
    <citation type="submission" date="2016-03" db="EMBL/GenBank/DDBJ databases">
        <title>Spore heat resistance.</title>
        <authorList>
            <person name="Boekhorst J."/>
            <person name="Berendsen E.M."/>
            <person name="Wells-Bennik M.H."/>
            <person name="Kuipers O.P."/>
        </authorList>
    </citation>
    <scope>NUCLEOTIDE SEQUENCE [LARGE SCALE GENOMIC DNA]</scope>
    <source>
        <strain evidence="16 21">GS8</strain>
    </source>
</reference>
<evidence type="ECO:0000313" key="18">
    <source>
        <dbReference type="EMBL" id="RLQ14904.1"/>
    </source>
</evidence>
<feature type="domain" description="UvrD-like helicase C-terminal" evidence="15">
    <location>
        <begin position="287"/>
        <end position="593"/>
    </location>
</feature>
<keyword evidence="2 14" id="KW-0540">Nuclease</keyword>
<keyword evidence="10 14" id="KW-0408">Iron</keyword>
<evidence type="ECO:0000256" key="2">
    <source>
        <dbReference type="ARBA" id="ARBA00022722"/>
    </source>
</evidence>
<keyword evidence="12 14" id="KW-0238">DNA-binding</keyword>
<dbReference type="InterPro" id="IPR014140">
    <property type="entry name" value="DNA_helicase_suAddB"/>
</dbReference>
<dbReference type="SUPFAM" id="SSF52540">
    <property type="entry name" value="P-loop containing nucleoside triphosphate hydrolases"/>
    <property type="match status" value="1"/>
</dbReference>
<sequence length="1173" mass="134105">MVVIAVSLRFLLGRSGSGKTAMCLAEIRRKLQEDPRGKTIVYLVPEQMTFQCEYALIHTEGAGGMIRAQVFSFPRLAWRVLQETGGMNRYHVHDVGVQMMIRKIIEQRKQELKLFGRAADKSGFVEQLHEMIAECKRYCLTPDELRRRVEELESGPSRPGRRLLADKLSDVALVYAELERSLSGHYLDSEDYLRLLAEQIPRSCYLRDADVYIDGFHHFAPQEYIVIEQLLRHCRRVTVCLTVDRPYDGEMPDELDLFYLPAQTYRQLRELALANDVLLEEPVVLAENRRHQSGALAHLEAQFHRRPLPPYEAEDGAVCLYEAANRRAELEAVAREIIRLVRDEGARYRDIALVIRQTEAYRDLVKTVFFDFGIPYFMDEKEPMHHHPLIELVRAALETISTNWRYEAVFRAVKTDLLFPLDGDLVMWREAADKLENYVLAYGVKGDKWTSGERWPYRRYRALDGLNVPQTDEERQFEDKLNEWRETLAAPLRRLERRLRRAKDGRGYCTALYLLLEELQIPKKLEQMSAQAEAEGRLVEARQHEQVWNAVIDLLDQYVEMLGAEPLSLAEFAKIIEAGLDRLEFSLVPPAIDQVIVAQLDRSRLIGVKYAFVIGANDGVIPARAKEDGLMAEIEREQLRELGVALAPGSREQLFYDPFFIYLALACPSERLYVTYPLADGEGKALMPSPLIKQLSELFPKVKVRLCGNDPFDAPEEKAEAFVTAPQATQTYLVSQLRAWKRNYGIDPLWWDVYNVFIARPEWNERVQKAVSALFYTNKAAPLKKQWSRRLYGKKIQASVSRMEQFQKCPYAHFISHGLRLKERSIFRLEAPDVGQLFHAAIKQIADRLREQHVDWGELSQPDCERLSDEAVERLAPLIQQQVLSSSSRYEYMKRKLKHVVARTTHVLSEHARASGFVPIGLELAFGPGGDLPPLRFQLRDGTVMELVGRIDRVDKAESSEGVFLRIIDYKSSAKTLDLTEVYYGLALQMLTYLDIVLTYAEQLVKQPALPAGVLYFHVHNPIVKAKQWLDDEAEMAKQLLEPFRMRGLLLADVEAIRLMDSQLEKGQRSLIVPVRLTSSGAIHSQSSVASASDFDALRQHVRRLFADIGGQIADGIVSIAPYKLKSKTACDFCAFKSICQFDEALSGNEFRKLAPQTGEDVMKNITKGRGES</sequence>
<dbReference type="Proteomes" id="UP000266922">
    <property type="component" value="Unassembled WGS sequence"/>
</dbReference>
<keyword evidence="13 14" id="KW-0234">DNA repair</keyword>
<dbReference type="Proteomes" id="UP000773850">
    <property type="component" value="Unassembled WGS sequence"/>
</dbReference>
<name>A0A0K9HYP2_GEOSE</name>
<evidence type="ECO:0000256" key="14">
    <source>
        <dbReference type="HAMAP-Rule" id="MF_01452"/>
    </source>
</evidence>
<dbReference type="AlphaFoldDB" id="A0A0K9HYP2"/>
<comment type="subunit">
    <text evidence="14">Heterodimer of AddA and AddB.</text>
</comment>
<dbReference type="Proteomes" id="UP000075424">
    <property type="component" value="Unassembled WGS sequence"/>
</dbReference>
<evidence type="ECO:0000313" key="20">
    <source>
        <dbReference type="Proteomes" id="UP000266922"/>
    </source>
</evidence>
<accession>A0A0K9HYP2</accession>
<evidence type="ECO:0000256" key="6">
    <source>
        <dbReference type="ARBA" id="ARBA00022801"/>
    </source>
</evidence>
<keyword evidence="5 14" id="KW-0227">DNA damage</keyword>
<evidence type="ECO:0000256" key="10">
    <source>
        <dbReference type="ARBA" id="ARBA00023004"/>
    </source>
</evidence>
<evidence type="ECO:0000256" key="4">
    <source>
        <dbReference type="ARBA" id="ARBA00022741"/>
    </source>
</evidence>
<dbReference type="InterPro" id="IPR038726">
    <property type="entry name" value="PDDEXK_AddAB-type"/>
</dbReference>
<protein>
    <recommendedName>
        <fullName evidence="14">ATP-dependent helicase/deoxyribonuclease subunit B</fullName>
        <ecNumber evidence="14">3.1.-.-</ecNumber>
    </recommendedName>
    <alternativeName>
        <fullName evidence="14">ATP-dependent helicase/nuclease subunit AddB</fullName>
    </alternativeName>
</protein>
<evidence type="ECO:0000313" key="16">
    <source>
        <dbReference type="EMBL" id="KAF6511062.1"/>
    </source>
</evidence>
<evidence type="ECO:0000256" key="8">
    <source>
        <dbReference type="ARBA" id="ARBA00022839"/>
    </source>
</evidence>
<evidence type="ECO:0000256" key="1">
    <source>
        <dbReference type="ARBA" id="ARBA00022485"/>
    </source>
</evidence>
<dbReference type="OrthoDB" id="9758506at2"/>
<keyword evidence="3 14" id="KW-0479">Metal-binding</keyword>
<comment type="cofactor">
    <cofactor evidence="14">
        <name>Mg(2+)</name>
        <dbReference type="ChEBI" id="CHEBI:18420"/>
    </cofactor>
</comment>
<keyword evidence="11 14" id="KW-0411">Iron-sulfur</keyword>
<evidence type="ECO:0000313" key="21">
    <source>
        <dbReference type="Proteomes" id="UP000773850"/>
    </source>
</evidence>
<dbReference type="GO" id="GO:0046872">
    <property type="term" value="F:metal ion binding"/>
    <property type="evidence" value="ECO:0007669"/>
    <property type="project" value="UniProtKB-KW"/>
</dbReference>
<feature type="binding site" evidence="14">
    <location>
        <position position="1131"/>
    </location>
    <ligand>
        <name>[4Fe-4S] cluster</name>
        <dbReference type="ChEBI" id="CHEBI:49883"/>
    </ligand>
</feature>
<dbReference type="Pfam" id="PF21445">
    <property type="entry name" value="ADDB_N"/>
    <property type="match status" value="1"/>
</dbReference>
<dbReference type="PATRIC" id="fig|1422.14.peg.1015"/>
<dbReference type="GO" id="GO:0051539">
    <property type="term" value="F:4 iron, 4 sulfur cluster binding"/>
    <property type="evidence" value="ECO:0007669"/>
    <property type="project" value="UniProtKB-KW"/>
</dbReference>
<dbReference type="GO" id="GO:0004386">
    <property type="term" value="F:helicase activity"/>
    <property type="evidence" value="ECO:0007669"/>
    <property type="project" value="UniProtKB-KW"/>
</dbReference>
<dbReference type="GO" id="GO:0000724">
    <property type="term" value="P:double-strand break repair via homologous recombination"/>
    <property type="evidence" value="ECO:0007669"/>
    <property type="project" value="UniProtKB-UniRule"/>
</dbReference>
<keyword evidence="9 14" id="KW-0067">ATP-binding</keyword>
<comment type="function">
    <text evidence="14">The heterodimer acts as both an ATP-dependent DNA helicase and an ATP-dependent, dual-direction single-stranded exonuclease. Recognizes the chi site generating a DNA molecule suitable for the initiation of homologous recombination. The AddB subunit has 5' -&gt; 3' nuclease activity but not helicase activity.</text>
</comment>
<feature type="binding site" evidence="14">
    <location>
        <position position="1134"/>
    </location>
    <ligand>
        <name>[4Fe-4S] cluster</name>
        <dbReference type="ChEBI" id="CHEBI:49883"/>
    </ligand>
</feature>
<dbReference type="PANTHER" id="PTHR30591">
    <property type="entry name" value="RECBCD ENZYME SUBUNIT RECC"/>
    <property type="match status" value="1"/>
</dbReference>
<dbReference type="GO" id="GO:0003690">
    <property type="term" value="F:double-stranded DNA binding"/>
    <property type="evidence" value="ECO:0007669"/>
    <property type="project" value="UniProtKB-UniRule"/>
</dbReference>
<comment type="miscellaneous">
    <text evidence="14">Despite having conserved helicase domains, this subunit does not have helicase activity.</text>
</comment>
<evidence type="ECO:0000256" key="5">
    <source>
        <dbReference type="ARBA" id="ARBA00022763"/>
    </source>
</evidence>
<reference evidence="17 19" key="1">
    <citation type="submission" date="2016-01" db="EMBL/GenBank/DDBJ databases">
        <title>Draft Genome Sequences of Seven Thermophilic Sporeformers Isolated from Foods.</title>
        <authorList>
            <person name="Berendsen E.M."/>
            <person name="Wells-Bennik M.H."/>
            <person name="Krawcyk A.O."/>
            <person name="De Jong A."/>
            <person name="Holsappel S."/>
            <person name="Eijlander R.T."/>
            <person name="Kuipers O.P."/>
        </authorList>
    </citation>
    <scope>NUCLEOTIDE SEQUENCE [LARGE SCALE GENOMIC DNA]</scope>
    <source>
        <strain evidence="17 19">B4109</strain>
    </source>
</reference>
<dbReference type="EMBL" id="RCTJ01000005">
    <property type="protein sequence ID" value="RLQ14904.1"/>
    <property type="molecule type" value="Genomic_DNA"/>
</dbReference>
<evidence type="ECO:0000256" key="12">
    <source>
        <dbReference type="ARBA" id="ARBA00023125"/>
    </source>
</evidence>
<evidence type="ECO:0000256" key="13">
    <source>
        <dbReference type="ARBA" id="ARBA00023204"/>
    </source>
</evidence>
<proteinExistence type="inferred from homology"/>
<evidence type="ECO:0000256" key="9">
    <source>
        <dbReference type="ARBA" id="ARBA00022840"/>
    </source>
</evidence>
<dbReference type="Gene3D" id="3.40.50.300">
    <property type="entry name" value="P-loop containing nucleotide triphosphate hydrolases"/>
    <property type="match status" value="3"/>
</dbReference>
<dbReference type="GO" id="GO:0005524">
    <property type="term" value="F:ATP binding"/>
    <property type="evidence" value="ECO:0007669"/>
    <property type="project" value="UniProtKB-UniRule"/>
</dbReference>
<feature type="binding site" evidence="14">
    <location>
        <position position="1140"/>
    </location>
    <ligand>
        <name>[4Fe-4S] cluster</name>
        <dbReference type="ChEBI" id="CHEBI:49883"/>
    </ligand>
</feature>
<dbReference type="PANTHER" id="PTHR30591:SF1">
    <property type="entry name" value="RECBCD ENZYME SUBUNIT RECC"/>
    <property type="match status" value="1"/>
</dbReference>
<reference evidence="18 20" key="3">
    <citation type="submission" date="2018-10" db="EMBL/GenBank/DDBJ databases">
        <title>Geobacillus stearothermophilus in processing lines of powdered infant formula.</title>
        <authorList>
            <person name="Rhee M.S."/>
            <person name="Choi I.-G."/>
            <person name="Cho T.J."/>
            <person name="Park B."/>
        </authorList>
    </citation>
    <scope>NUCLEOTIDE SEQUENCE [LARGE SCALE GENOMIC DNA]</scope>
    <source>
        <strain evidence="18 20">FHS-PPGT130</strain>
    </source>
</reference>
<dbReference type="Pfam" id="PF12705">
    <property type="entry name" value="PDDEXK_1"/>
    <property type="match status" value="1"/>
</dbReference>
<comment type="similarity">
    <text evidence="14">Belongs to the helicase family. AddB/RexB type 1 subfamily.</text>
</comment>
<comment type="cofactor">
    <cofactor evidence="14">
        <name>[4Fe-4S] cluster</name>
        <dbReference type="ChEBI" id="CHEBI:49883"/>
    </cofactor>
    <text evidence="14">Binds 1 [4Fe-4S] cluster.</text>
</comment>
<organism evidence="17 19">
    <name type="scientific">Geobacillus stearothermophilus</name>
    <name type="common">Bacillus stearothermophilus</name>
    <dbReference type="NCBI Taxonomy" id="1422"/>
    <lineage>
        <taxon>Bacteria</taxon>
        <taxon>Bacillati</taxon>
        <taxon>Bacillota</taxon>
        <taxon>Bacilli</taxon>
        <taxon>Bacillales</taxon>
        <taxon>Anoxybacillaceae</taxon>
        <taxon>Geobacillus</taxon>
    </lineage>
</organism>
<evidence type="ECO:0000313" key="17">
    <source>
        <dbReference type="EMBL" id="KYD27206.1"/>
    </source>
</evidence>
<keyword evidence="8 14" id="KW-0269">Exonuclease</keyword>
<dbReference type="InterPro" id="IPR049035">
    <property type="entry name" value="ADDB_N"/>
</dbReference>
<gene>
    <name evidence="14 18" type="primary">addB</name>
    <name evidence="17" type="ORF">B4109_0576</name>
    <name evidence="18" type="ORF">D9548_03300</name>
    <name evidence="16" type="ORF">GS8_1734</name>
</gene>
<dbReference type="InterPro" id="IPR014017">
    <property type="entry name" value="DNA_helicase_UvrD-like_C"/>
</dbReference>
<feature type="binding site" evidence="14">
    <location>
        <position position="809"/>
    </location>
    <ligand>
        <name>[4Fe-4S] cluster</name>
        <dbReference type="ChEBI" id="CHEBI:49883"/>
    </ligand>
</feature>
<evidence type="ECO:0000256" key="11">
    <source>
        <dbReference type="ARBA" id="ARBA00023014"/>
    </source>
</evidence>
<dbReference type="InterPro" id="IPR027417">
    <property type="entry name" value="P-loop_NTPase"/>
</dbReference>
<keyword evidence="7 14" id="KW-0347">Helicase</keyword>
<dbReference type="HAMAP" id="MF_01452">
    <property type="entry name" value="AddB_type1"/>
    <property type="match status" value="1"/>
</dbReference>
<dbReference type="NCBIfam" id="TIGR02773">
    <property type="entry name" value="addB_Gpos"/>
    <property type="match status" value="1"/>
</dbReference>
<evidence type="ECO:0000259" key="15">
    <source>
        <dbReference type="PROSITE" id="PS51217"/>
    </source>
</evidence>
<evidence type="ECO:0000256" key="3">
    <source>
        <dbReference type="ARBA" id="ARBA00022723"/>
    </source>
</evidence>
<dbReference type="Gene3D" id="6.10.140.1030">
    <property type="match status" value="1"/>
</dbReference>